<dbReference type="Proteomes" id="UP001355206">
    <property type="component" value="Unassembled WGS sequence"/>
</dbReference>
<dbReference type="EMBL" id="MLCA01000014">
    <property type="protein sequence ID" value="MEE7494049.1"/>
    <property type="molecule type" value="Genomic_DNA"/>
</dbReference>
<dbReference type="PANTHER" id="PTHR12726:SF0">
    <property type="entry name" value="CERAMIDE GLUCOSYLTRANSFERASE"/>
    <property type="match status" value="1"/>
</dbReference>
<keyword evidence="8 9" id="KW-0472">Membrane</keyword>
<keyword evidence="4" id="KW-0328">Glycosyltransferase</keyword>
<evidence type="ECO:0000256" key="8">
    <source>
        <dbReference type="ARBA" id="ARBA00023136"/>
    </source>
</evidence>
<proteinExistence type="predicted"/>
<accession>A0ABU7TVT4</accession>
<organism evidence="10 11">
    <name type="scientific">Methylobacterium oryzae</name>
    <dbReference type="NCBI Taxonomy" id="334852"/>
    <lineage>
        <taxon>Bacteria</taxon>
        <taxon>Pseudomonadati</taxon>
        <taxon>Pseudomonadota</taxon>
        <taxon>Alphaproteobacteria</taxon>
        <taxon>Hyphomicrobiales</taxon>
        <taxon>Methylobacteriaceae</taxon>
        <taxon>Methylobacterium</taxon>
    </lineage>
</organism>
<comment type="caution">
    <text evidence="10">The sequence shown here is derived from an EMBL/GenBank/DDBJ whole genome shotgun (WGS) entry which is preliminary data.</text>
</comment>
<dbReference type="PANTHER" id="PTHR12726">
    <property type="entry name" value="CERAMIDE GLUCOSYLTRANSFERASE"/>
    <property type="match status" value="1"/>
</dbReference>
<dbReference type="SUPFAM" id="SSF53448">
    <property type="entry name" value="Nucleotide-diphospho-sugar transferases"/>
    <property type="match status" value="1"/>
</dbReference>
<comment type="pathway">
    <text evidence="2">Lipid metabolism; sphingolipid metabolism.</text>
</comment>
<feature type="transmembrane region" description="Helical" evidence="9">
    <location>
        <begin position="278"/>
        <end position="296"/>
    </location>
</feature>
<keyword evidence="11" id="KW-1185">Reference proteome</keyword>
<sequence length="386" mass="41967">MIDATVPALSLGALLALVQIGSIAVAGRRLGRTHGRDRGPSRFPDGAPVSLVRPLRGVEAYSEEMLLRSFRLDYPSYELIFCVADPADPIVPMVERLIEAHPHVPARLILGDERVSANPKLNNCLRGWRAAAHDWVVLADSNVAMPPDYLQRMQAAWRADTGLVCSTPAGARPGSFMAEVECAFLNTLQARWQYAAEAFGLGFAQGKSMLWHKPFLEAQGGLQALAAEIAEDAAATKLVRAAGKRVHLVASPFEQPLGPRGFREVWARQLRWARLRRVTFPLFFAPEIGSGVLLPALLVALWAGSLAGLAGAAGLAALCYAAEHRLALRAGWHRSPRMLAAFLARDVLIPAIWVGAWMRSAIVWRGNAMDVRPRRAADARSYAPTA</sequence>
<evidence type="ECO:0000256" key="5">
    <source>
        <dbReference type="ARBA" id="ARBA00022679"/>
    </source>
</evidence>
<evidence type="ECO:0000256" key="7">
    <source>
        <dbReference type="ARBA" id="ARBA00022989"/>
    </source>
</evidence>
<feature type="transmembrane region" description="Helical" evidence="9">
    <location>
        <begin position="302"/>
        <end position="322"/>
    </location>
</feature>
<comment type="pathway">
    <text evidence="3">Sphingolipid metabolism.</text>
</comment>
<dbReference type="Gene3D" id="3.90.550.10">
    <property type="entry name" value="Spore Coat Polysaccharide Biosynthesis Protein SpsA, Chain A"/>
    <property type="match status" value="1"/>
</dbReference>
<reference evidence="10 11" key="1">
    <citation type="journal article" date="2012" name="Genet. Mol. Biol.">
        <title>Analysis of 16S rRNA and mxaF genes revealing insights into Methylobacterium niche-specific plant association.</title>
        <authorList>
            <person name="Dourado M.N."/>
            <person name="Andreote F.D."/>
            <person name="Dini-Andreote F."/>
            <person name="Conti R."/>
            <person name="Araujo J.M."/>
            <person name="Araujo W.L."/>
        </authorList>
    </citation>
    <scope>NUCLEOTIDE SEQUENCE [LARGE SCALE GENOMIC DNA]</scope>
    <source>
        <strain evidence="10 11">TC3-10</strain>
    </source>
</reference>
<evidence type="ECO:0000256" key="3">
    <source>
        <dbReference type="ARBA" id="ARBA00004991"/>
    </source>
</evidence>
<dbReference type="InterPro" id="IPR025993">
    <property type="entry name" value="Ceramide_glucosylTrfase"/>
</dbReference>
<evidence type="ECO:0000256" key="4">
    <source>
        <dbReference type="ARBA" id="ARBA00022676"/>
    </source>
</evidence>
<dbReference type="Pfam" id="PF13506">
    <property type="entry name" value="Glyco_transf_21"/>
    <property type="match status" value="1"/>
</dbReference>
<evidence type="ECO:0000256" key="2">
    <source>
        <dbReference type="ARBA" id="ARBA00004760"/>
    </source>
</evidence>
<keyword evidence="5" id="KW-0808">Transferase</keyword>
<feature type="transmembrane region" description="Helical" evidence="9">
    <location>
        <begin position="6"/>
        <end position="26"/>
    </location>
</feature>
<evidence type="ECO:0000256" key="6">
    <source>
        <dbReference type="ARBA" id="ARBA00022692"/>
    </source>
</evidence>
<keyword evidence="7 9" id="KW-1133">Transmembrane helix</keyword>
<dbReference type="InterPro" id="IPR029044">
    <property type="entry name" value="Nucleotide-diphossugar_trans"/>
</dbReference>
<feature type="transmembrane region" description="Helical" evidence="9">
    <location>
        <begin position="343"/>
        <end position="364"/>
    </location>
</feature>
<evidence type="ECO:0000313" key="10">
    <source>
        <dbReference type="EMBL" id="MEE7494049.1"/>
    </source>
</evidence>
<keyword evidence="6 9" id="KW-0812">Transmembrane</keyword>
<comment type="subcellular location">
    <subcellularLocation>
        <location evidence="1">Membrane</location>
        <topology evidence="1">Multi-pass membrane protein</topology>
    </subcellularLocation>
</comment>
<evidence type="ECO:0000256" key="9">
    <source>
        <dbReference type="SAM" id="Phobius"/>
    </source>
</evidence>
<evidence type="ECO:0000256" key="1">
    <source>
        <dbReference type="ARBA" id="ARBA00004141"/>
    </source>
</evidence>
<dbReference type="CDD" id="cd02520">
    <property type="entry name" value="Glucosylceramide_synthase"/>
    <property type="match status" value="1"/>
</dbReference>
<gene>
    <name evidence="10" type="ORF">MOTC310_27990</name>
</gene>
<name>A0ABU7TVT4_9HYPH</name>
<protein>
    <submittedName>
        <fullName evidence="10">Ceramide glucosyltransferase</fullName>
    </submittedName>
</protein>
<dbReference type="RefSeq" id="WP_331304096.1">
    <property type="nucleotide sequence ID" value="NZ_MLCA01000014.1"/>
</dbReference>
<evidence type="ECO:0000313" key="11">
    <source>
        <dbReference type="Proteomes" id="UP001355206"/>
    </source>
</evidence>